<dbReference type="InterPro" id="IPR001818">
    <property type="entry name" value="Pept_M10_metallopeptidase"/>
</dbReference>
<evidence type="ECO:0000256" key="3">
    <source>
        <dbReference type="ARBA" id="ARBA00022801"/>
    </source>
</evidence>
<accession>A0A6J7LFS1</accession>
<gene>
    <name evidence="6" type="ORF">UFOPK3662_03571</name>
</gene>
<evidence type="ECO:0000259" key="5">
    <source>
        <dbReference type="Pfam" id="PF00413"/>
    </source>
</evidence>
<organism evidence="6">
    <name type="scientific">freshwater metagenome</name>
    <dbReference type="NCBI Taxonomy" id="449393"/>
    <lineage>
        <taxon>unclassified sequences</taxon>
        <taxon>metagenomes</taxon>
        <taxon>ecological metagenomes</taxon>
    </lineage>
</organism>
<protein>
    <submittedName>
        <fullName evidence="6">Unannotated protein</fullName>
    </submittedName>
</protein>
<reference evidence="6" key="1">
    <citation type="submission" date="2020-05" db="EMBL/GenBank/DDBJ databases">
        <authorList>
            <person name="Chiriac C."/>
            <person name="Salcher M."/>
            <person name="Ghai R."/>
            <person name="Kavagutti S V."/>
        </authorList>
    </citation>
    <scope>NUCLEOTIDE SEQUENCE</scope>
</reference>
<feature type="domain" description="Peptidase M10 metallopeptidase" evidence="5">
    <location>
        <begin position="291"/>
        <end position="431"/>
    </location>
</feature>
<dbReference type="Gene3D" id="3.40.390.10">
    <property type="entry name" value="Collagenase (Catalytic Domain)"/>
    <property type="match status" value="1"/>
</dbReference>
<evidence type="ECO:0000256" key="1">
    <source>
        <dbReference type="ARBA" id="ARBA00022670"/>
    </source>
</evidence>
<dbReference type="GO" id="GO:0031012">
    <property type="term" value="C:extracellular matrix"/>
    <property type="evidence" value="ECO:0007669"/>
    <property type="project" value="InterPro"/>
</dbReference>
<dbReference type="GO" id="GO:0008270">
    <property type="term" value="F:zinc ion binding"/>
    <property type="evidence" value="ECO:0007669"/>
    <property type="project" value="InterPro"/>
</dbReference>
<name>A0A6J7LFS1_9ZZZZ</name>
<evidence type="ECO:0000256" key="2">
    <source>
        <dbReference type="ARBA" id="ARBA00022723"/>
    </source>
</evidence>
<keyword evidence="3" id="KW-0378">Hydrolase</keyword>
<dbReference type="Pfam" id="PF00413">
    <property type="entry name" value="Peptidase_M10"/>
    <property type="match status" value="1"/>
</dbReference>
<dbReference type="GO" id="GO:0006508">
    <property type="term" value="P:proteolysis"/>
    <property type="evidence" value="ECO:0007669"/>
    <property type="project" value="UniProtKB-KW"/>
</dbReference>
<proteinExistence type="predicted"/>
<sequence length="470" mass="49781">MLKRWTLTLLTASLLPLVAVTAAAASEDCDPYLDLSNPACAAFDTDGDGWLEPRVRFTWPTETSTTPGATLVATATGDDLFRPVTVTFTRPVTRDDPWGDSIAFASVTLAPGALSAQVAMPVGEPGTDHFSAEALDLSGRFLGDGSYRVTVGRFASALDADLPAPRTVTAGAASQRVTGTISGGERVVVVQVRARDGEWVDVATGRSSASGAFSVPVPTYWVGSHTFRVHAPATTLLTEASSGPGSLKVRRGYRPTGSTQHALLGGSSRWNACTPIRYAVNPARMRKGGKADLRHALREVSAATGLRFASAGTTSHLPRPGGYPDYPDGIDIIVAWASAKQVPMLAGSTVGIGGSAMSNGQRMLGAVLLDTESFRRPPAELRRMWREVMLHEVGHVVGLSHVGDRRLVMYPSVGGGTNRFRDRFNRGDLTGLVKLGAGAGGCTGETEYVRGAARTSLLRPDAPVRWVWDR</sequence>
<keyword evidence="2" id="KW-0479">Metal-binding</keyword>
<keyword evidence="1" id="KW-0645">Protease</keyword>
<dbReference type="SUPFAM" id="SSF55486">
    <property type="entry name" value="Metalloproteases ('zincins'), catalytic domain"/>
    <property type="match status" value="1"/>
</dbReference>
<dbReference type="InterPro" id="IPR024079">
    <property type="entry name" value="MetalloPept_cat_dom_sf"/>
</dbReference>
<keyword evidence="4" id="KW-0862">Zinc</keyword>
<evidence type="ECO:0000313" key="6">
    <source>
        <dbReference type="EMBL" id="CAB4964574.1"/>
    </source>
</evidence>
<evidence type="ECO:0000256" key="4">
    <source>
        <dbReference type="ARBA" id="ARBA00022833"/>
    </source>
</evidence>
<dbReference type="GO" id="GO:0004222">
    <property type="term" value="F:metalloendopeptidase activity"/>
    <property type="evidence" value="ECO:0007669"/>
    <property type="project" value="InterPro"/>
</dbReference>
<dbReference type="AlphaFoldDB" id="A0A6J7LFS1"/>
<dbReference type="EMBL" id="CAFBMW010000048">
    <property type="protein sequence ID" value="CAB4964574.1"/>
    <property type="molecule type" value="Genomic_DNA"/>
</dbReference>